<evidence type="ECO:0000259" key="7">
    <source>
        <dbReference type="Pfam" id="PF07980"/>
    </source>
</evidence>
<proteinExistence type="inferred from homology"/>
<sequence length="452" mass="51624">MKNIFNIGLAICVLVVSSCNEFLEKKPDIKMTIPKTLQDADLLLNDYAALNSGYPIWGEIGSDDYYLTKARWEGLSNVDQRNAYIWADLPYTDVTQWQRPYKTVYIANQAIEVSAKFNNNKQSLLYKRVIGGAHFFRAFALHSLVELHCSAYSNATAKMEFGIPIHRTAGVDEVSVRSSLEDSYMQIINDYKIASNNLPILEAVKGRPFKASAYAGLARVYLEMGNYNQAYLYADSCLQENSNLLDFNSLKSTDSYPVSRFNIEVLFSALAESAAPLYPTTALMDTILIKSYNQHDLRKSIFFRVNDNALDSYYYKGSYDQNTTLFCGLTTSEVYLIKAEIASRSGDVTVALETINKLLKTRWNNKVPYVNIVENDPERLLKIILQERRKELVFRGRRWSDLKRLNLDPRFKKTLNRSVGDKLYTLEPNSNKYAFRLSETVVELSGIPQNKR</sequence>
<dbReference type="PROSITE" id="PS50005">
    <property type="entry name" value="TPR"/>
    <property type="match status" value="1"/>
</dbReference>
<gene>
    <name evidence="9" type="ORF">ABE541_18230</name>
</gene>
<dbReference type="InterPro" id="IPR033985">
    <property type="entry name" value="SusD-like_N"/>
</dbReference>
<organism evidence="9 10">
    <name type="scientific">Sphingobacterium kitahiroshimense</name>
    <dbReference type="NCBI Taxonomy" id="470446"/>
    <lineage>
        <taxon>Bacteria</taxon>
        <taxon>Pseudomonadati</taxon>
        <taxon>Bacteroidota</taxon>
        <taxon>Sphingobacteriia</taxon>
        <taxon>Sphingobacteriales</taxon>
        <taxon>Sphingobacteriaceae</taxon>
        <taxon>Sphingobacterium</taxon>
    </lineage>
</organism>
<dbReference type="InterPro" id="IPR012944">
    <property type="entry name" value="SusD_RagB_dom"/>
</dbReference>
<feature type="repeat" description="TPR" evidence="6">
    <location>
        <begin position="211"/>
        <end position="244"/>
    </location>
</feature>
<comment type="caution">
    <text evidence="9">The sequence shown here is derived from an EMBL/GenBank/DDBJ whole genome shotgun (WGS) entry which is preliminary data.</text>
</comment>
<dbReference type="Proteomes" id="UP001409291">
    <property type="component" value="Unassembled WGS sequence"/>
</dbReference>
<dbReference type="EMBL" id="JBDJNQ010000009">
    <property type="protein sequence ID" value="MEN5379208.1"/>
    <property type="molecule type" value="Genomic_DNA"/>
</dbReference>
<evidence type="ECO:0000256" key="6">
    <source>
        <dbReference type="PROSITE-ProRule" id="PRU00339"/>
    </source>
</evidence>
<evidence type="ECO:0000313" key="10">
    <source>
        <dbReference type="Proteomes" id="UP001409291"/>
    </source>
</evidence>
<evidence type="ECO:0000256" key="3">
    <source>
        <dbReference type="ARBA" id="ARBA00022729"/>
    </source>
</evidence>
<keyword evidence="5" id="KW-0998">Cell outer membrane</keyword>
<accession>A0ABV0BYV6</accession>
<name>A0ABV0BYV6_9SPHI</name>
<keyword evidence="10" id="KW-1185">Reference proteome</keyword>
<dbReference type="Gene3D" id="1.25.40.390">
    <property type="match status" value="1"/>
</dbReference>
<dbReference type="InterPro" id="IPR019734">
    <property type="entry name" value="TPR_rpt"/>
</dbReference>
<dbReference type="InterPro" id="IPR011990">
    <property type="entry name" value="TPR-like_helical_dom_sf"/>
</dbReference>
<dbReference type="Pfam" id="PF14322">
    <property type="entry name" value="SusD-like_3"/>
    <property type="match status" value="1"/>
</dbReference>
<evidence type="ECO:0000256" key="5">
    <source>
        <dbReference type="ARBA" id="ARBA00023237"/>
    </source>
</evidence>
<dbReference type="Pfam" id="PF07980">
    <property type="entry name" value="SusD_RagB"/>
    <property type="match status" value="1"/>
</dbReference>
<evidence type="ECO:0000313" key="9">
    <source>
        <dbReference type="EMBL" id="MEN5379208.1"/>
    </source>
</evidence>
<keyword evidence="4" id="KW-0472">Membrane</keyword>
<evidence type="ECO:0000256" key="1">
    <source>
        <dbReference type="ARBA" id="ARBA00004442"/>
    </source>
</evidence>
<reference evidence="9 10" key="1">
    <citation type="submission" date="2024-04" db="EMBL/GenBank/DDBJ databases">
        <title>WGS of bacteria from Torrens River.</title>
        <authorList>
            <person name="Wyrsch E.R."/>
            <person name="Drigo B."/>
        </authorList>
    </citation>
    <scope>NUCLEOTIDE SEQUENCE [LARGE SCALE GENOMIC DNA]</scope>
    <source>
        <strain evidence="9 10">TWI391</strain>
    </source>
</reference>
<dbReference type="PROSITE" id="PS51257">
    <property type="entry name" value="PROKAR_LIPOPROTEIN"/>
    <property type="match status" value="1"/>
</dbReference>
<dbReference type="RefSeq" id="WP_346581982.1">
    <property type="nucleotide sequence ID" value="NZ_JBDJNQ010000009.1"/>
</dbReference>
<keyword evidence="3" id="KW-0732">Signal</keyword>
<dbReference type="SUPFAM" id="SSF48452">
    <property type="entry name" value="TPR-like"/>
    <property type="match status" value="1"/>
</dbReference>
<protein>
    <submittedName>
        <fullName evidence="9">RagB/SusD family nutrient uptake outer membrane protein</fullName>
    </submittedName>
</protein>
<evidence type="ECO:0000256" key="4">
    <source>
        <dbReference type="ARBA" id="ARBA00023136"/>
    </source>
</evidence>
<comment type="subcellular location">
    <subcellularLocation>
        <location evidence="1">Cell outer membrane</location>
    </subcellularLocation>
</comment>
<keyword evidence="6" id="KW-0802">TPR repeat</keyword>
<evidence type="ECO:0000259" key="8">
    <source>
        <dbReference type="Pfam" id="PF14322"/>
    </source>
</evidence>
<comment type="similarity">
    <text evidence="2">Belongs to the SusD family.</text>
</comment>
<evidence type="ECO:0000256" key="2">
    <source>
        <dbReference type="ARBA" id="ARBA00006275"/>
    </source>
</evidence>
<feature type="domain" description="SusD-like N-terminal" evidence="8">
    <location>
        <begin position="21"/>
        <end position="222"/>
    </location>
</feature>
<feature type="domain" description="RagB/SusD" evidence="7">
    <location>
        <begin position="331"/>
        <end position="407"/>
    </location>
</feature>